<keyword evidence="1" id="KW-1133">Transmembrane helix</keyword>
<dbReference type="RefSeq" id="WP_099342894.1">
    <property type="nucleotide sequence ID" value="NZ_CP032098.1"/>
</dbReference>
<name>A0A2G1DGS0_9BACT</name>
<evidence type="ECO:0000313" key="2">
    <source>
        <dbReference type="EMBL" id="AXX92448.1"/>
    </source>
</evidence>
<reference evidence="3 4" key="1">
    <citation type="submission" date="2017-09" db="EMBL/GenBank/DDBJ databases">
        <title>Arcobacter canalis sp. nov., a new species isolated from a water canal contaminated with urban sewage.</title>
        <authorList>
            <person name="Perez-Cataluna A."/>
            <person name="Salas-Masso N."/>
            <person name="Figueras M.J."/>
        </authorList>
    </citation>
    <scope>NUCLEOTIDE SEQUENCE [LARGE SCALE GENOMIC DNA]</scope>
    <source>
        <strain evidence="3 4">F98-3</strain>
    </source>
</reference>
<dbReference type="EMBL" id="NXFY01000014">
    <property type="protein sequence ID" value="PHO17681.1"/>
    <property type="molecule type" value="Genomic_DNA"/>
</dbReference>
<protein>
    <submittedName>
        <fullName evidence="3">Uncharacterized protein</fullName>
    </submittedName>
</protein>
<accession>A0A2G1DGS0</accession>
<dbReference type="KEGG" id="amol:AMOL_1478"/>
<dbReference type="EMBL" id="CP032098">
    <property type="protein sequence ID" value="AXX92448.1"/>
    <property type="molecule type" value="Genomic_DNA"/>
</dbReference>
<evidence type="ECO:0000313" key="5">
    <source>
        <dbReference type="Proteomes" id="UP000262712"/>
    </source>
</evidence>
<evidence type="ECO:0000313" key="4">
    <source>
        <dbReference type="Proteomes" id="UP000221222"/>
    </source>
</evidence>
<dbReference type="AlphaFoldDB" id="A0A2G1DGS0"/>
<evidence type="ECO:0000313" key="3">
    <source>
        <dbReference type="EMBL" id="PHO17681.1"/>
    </source>
</evidence>
<keyword evidence="1" id="KW-0472">Membrane</keyword>
<gene>
    <name evidence="2" type="ORF">AMOL_1478</name>
    <name evidence="3" type="ORF">CPU12_09585</name>
</gene>
<reference evidence="2 5" key="2">
    <citation type="submission" date="2018-08" db="EMBL/GenBank/DDBJ databases">
        <title>Complete genome of the Arcobacter molluscorum type strain LMG 25693.</title>
        <authorList>
            <person name="Miller W.G."/>
            <person name="Yee E."/>
            <person name="Bono J.L."/>
        </authorList>
    </citation>
    <scope>NUCLEOTIDE SEQUENCE [LARGE SCALE GENOMIC DNA]</scope>
    <source>
        <strain evidence="2 5">CECT 7696</strain>
    </source>
</reference>
<proteinExistence type="predicted"/>
<keyword evidence="1" id="KW-0812">Transmembrane</keyword>
<keyword evidence="4" id="KW-1185">Reference proteome</keyword>
<organism evidence="3 4">
    <name type="scientific">Malaciobacter molluscorum LMG 25693</name>
    <dbReference type="NCBI Taxonomy" id="870501"/>
    <lineage>
        <taxon>Bacteria</taxon>
        <taxon>Pseudomonadati</taxon>
        <taxon>Campylobacterota</taxon>
        <taxon>Epsilonproteobacteria</taxon>
        <taxon>Campylobacterales</taxon>
        <taxon>Arcobacteraceae</taxon>
        <taxon>Malaciobacter</taxon>
    </lineage>
</organism>
<dbReference type="Proteomes" id="UP000262712">
    <property type="component" value="Chromosome"/>
</dbReference>
<sequence length="320" mass="37800">MDFNIYTNIYEELINTKNNLNSRYFINKYSLSEIELKTILIKIKENEYISKDNKILKDILSELEDYEIDFSIFTKINNNKKNDLNIQSNKPINKIKIKDKMVDFISNFIKELRSRLENINLEKKQYIQLGIGFISIILIFSITTYIINSKENTNTSSNIEKENITTNNITNEKKLLVVSNNIDTIKINNTNTEKKEEDIISSKENSMTVNVEDKLDSIKVIKNEKENSVRAIITYDDKKEQKNTIQKQSNTKNSNTKLVIRTEFNSIKDDLKYENHMIKYKNKYYKENDILEGYKIFKITPAYVKFEDTKTNIRKRVLLN</sequence>
<dbReference type="Proteomes" id="UP000221222">
    <property type="component" value="Unassembled WGS sequence"/>
</dbReference>
<feature type="transmembrane region" description="Helical" evidence="1">
    <location>
        <begin position="126"/>
        <end position="147"/>
    </location>
</feature>
<evidence type="ECO:0000256" key="1">
    <source>
        <dbReference type="SAM" id="Phobius"/>
    </source>
</evidence>